<keyword evidence="2" id="KW-0547">Nucleotide-binding</keyword>
<dbReference type="PANTHER" id="PTHR43210:SF5">
    <property type="entry name" value="DETHIOBIOTIN SYNTHETASE"/>
    <property type="match status" value="1"/>
</dbReference>
<evidence type="ECO:0000313" key="5">
    <source>
        <dbReference type="Proteomes" id="UP000476837"/>
    </source>
</evidence>
<dbReference type="InterPro" id="IPR027417">
    <property type="entry name" value="P-loop_NTPase"/>
</dbReference>
<keyword evidence="2 4" id="KW-0436">Ligase</keyword>
<dbReference type="HAMAP" id="MF_00336">
    <property type="entry name" value="BioD"/>
    <property type="match status" value="1"/>
</dbReference>
<dbReference type="CDD" id="cd02440">
    <property type="entry name" value="AdoMet_MTases"/>
    <property type="match status" value="1"/>
</dbReference>
<dbReference type="EMBL" id="QOKV01000013">
    <property type="protein sequence ID" value="KAA0683126.1"/>
    <property type="molecule type" value="Genomic_DNA"/>
</dbReference>
<comment type="caution">
    <text evidence="4">The sequence shown here is derived from an EMBL/GenBank/DDBJ whole genome shotgun (WGS) entry which is preliminary data.</text>
</comment>
<dbReference type="Pfam" id="PF08242">
    <property type="entry name" value="Methyltransf_12"/>
    <property type="match status" value="1"/>
</dbReference>
<feature type="active site" evidence="2">
    <location>
        <position position="296"/>
    </location>
</feature>
<feature type="binding site" evidence="2">
    <location>
        <begin position="448"/>
        <end position="450"/>
    </location>
    <ligand>
        <name>ATP</name>
        <dbReference type="ChEBI" id="CHEBI:30616"/>
    </ligand>
</feature>
<comment type="function">
    <text evidence="2">Catalyzes a mechanistically unusual reaction, the ATP-dependent insertion of CO2 between the N7 and N8 nitrogen atoms of 7,8-diaminopelargonic acid (DAPA, also called 7,8-diammoniononanoate) to form a ureido ring.</text>
</comment>
<name>A0A6L3AWW5_AZOBR</name>
<dbReference type="GO" id="GO:0005524">
    <property type="term" value="F:ATP binding"/>
    <property type="evidence" value="ECO:0007669"/>
    <property type="project" value="UniProtKB-UniRule"/>
</dbReference>
<feature type="binding site" evidence="2">
    <location>
        <position position="300"/>
    </location>
    <ligand>
        <name>substrate</name>
    </ligand>
</feature>
<dbReference type="RefSeq" id="WP_149166242.1">
    <property type="nucleotide sequence ID" value="NZ_QOKV01000013.1"/>
</dbReference>
<sequence length="473" mass="50582">MTADPRKAAIAAAFGKAASRYEEHAAVQRIAAERLAERVAHLPLPPRPRVLEIGCGTGFLSRALRERIGPADWLLTDLSPDMLARCRAALGDPTDSAFRIMDGEQPDLDGPFDLPFDLIVSSLALQWFRNPAAALTRWSEMLAPGGRIAVATLAADSFREWREAHHALGLEAGVPAYPTRHALDRLWPAGGRGAVEEERLLRRHADGLEFLAELKGIGAHLPAEGRRPLPPGALRRVLRRLERPEGLTMTHHIAYGLFRKDGAQPRGVFVTGTDTGVGKTLVSAVLARAWDAAYWKPLQTGLKDEPGDTPTVAALAALPADRVHPPAYALAEPLSPHAAAELEGVAIDADALALPDTDRPLVVEGAGGLLVPVTEDVFIIDLIARFGLPVVLVARSTLGTINHTLLSLEALRARGLAVVGVVLNGPPNPGNRAAIERFGKVRVLAEIPTLDRIDAETVAEAAALIPSFDSVFP</sequence>
<keyword evidence="1 2" id="KW-0093">Biotin biosynthesis</keyword>
<dbReference type="InterPro" id="IPR013217">
    <property type="entry name" value="Methyltransf_12"/>
</dbReference>
<dbReference type="InterPro" id="IPR029063">
    <property type="entry name" value="SAM-dependent_MTases_sf"/>
</dbReference>
<proteinExistence type="inferred from homology"/>
<keyword evidence="2" id="KW-0460">Magnesium</keyword>
<dbReference type="NCBIfam" id="TIGR00347">
    <property type="entry name" value="bioD"/>
    <property type="match status" value="1"/>
</dbReference>
<dbReference type="GO" id="GO:0000287">
    <property type="term" value="F:magnesium ion binding"/>
    <property type="evidence" value="ECO:0007669"/>
    <property type="project" value="UniProtKB-UniRule"/>
</dbReference>
<dbReference type="Proteomes" id="UP000476837">
    <property type="component" value="Unassembled WGS sequence"/>
</dbReference>
<protein>
    <recommendedName>
        <fullName evidence="2">ATP-dependent dethiobiotin synthetase BioD</fullName>
        <ecNumber evidence="2">6.3.3.3</ecNumber>
    </recommendedName>
    <alternativeName>
        <fullName evidence="2">DTB synthetase</fullName>
        <shortName evidence="2">DTBS</shortName>
    </alternativeName>
    <alternativeName>
        <fullName evidence="2">Dethiobiotin synthase</fullName>
    </alternativeName>
</protein>
<comment type="catalytic activity">
    <reaction evidence="2">
        <text>(7R,8S)-7,8-diammoniononanoate + CO2 + ATP = (4R,5S)-dethiobiotin + ADP + phosphate + 3 H(+)</text>
        <dbReference type="Rhea" id="RHEA:15805"/>
        <dbReference type="ChEBI" id="CHEBI:15378"/>
        <dbReference type="ChEBI" id="CHEBI:16526"/>
        <dbReference type="ChEBI" id="CHEBI:30616"/>
        <dbReference type="ChEBI" id="CHEBI:43474"/>
        <dbReference type="ChEBI" id="CHEBI:149469"/>
        <dbReference type="ChEBI" id="CHEBI:149473"/>
        <dbReference type="ChEBI" id="CHEBI:456216"/>
        <dbReference type="EC" id="6.3.3.3"/>
    </reaction>
</comment>
<keyword evidence="2" id="KW-0067">ATP-binding</keyword>
<dbReference type="GO" id="GO:0004141">
    <property type="term" value="F:dethiobiotin synthase activity"/>
    <property type="evidence" value="ECO:0007669"/>
    <property type="project" value="UniProtKB-UniRule"/>
</dbReference>
<dbReference type="AlphaFoldDB" id="A0A6L3AWW5"/>
<dbReference type="GO" id="GO:0009102">
    <property type="term" value="P:biotin biosynthetic process"/>
    <property type="evidence" value="ECO:0007669"/>
    <property type="project" value="UniProtKB-UniRule"/>
</dbReference>
<organism evidence="4 5">
    <name type="scientific">Azospirillum brasilense</name>
    <dbReference type="NCBI Taxonomy" id="192"/>
    <lineage>
        <taxon>Bacteria</taxon>
        <taxon>Pseudomonadati</taxon>
        <taxon>Pseudomonadota</taxon>
        <taxon>Alphaproteobacteria</taxon>
        <taxon>Rhodospirillales</taxon>
        <taxon>Azospirillaceae</taxon>
        <taxon>Azospirillum</taxon>
    </lineage>
</organism>
<reference evidence="4 5" key="1">
    <citation type="submission" date="2018-07" db="EMBL/GenBank/DDBJ databases">
        <title>Genome sequence of Roseomonas fauriae ATCC 49958.</title>
        <authorList>
            <person name="Sant'Anna F.H."/>
            <person name="Baldani J.I."/>
            <person name="Zilli J.E."/>
            <person name="Reis V.M."/>
            <person name="Hartmann A."/>
            <person name="Cruz L."/>
            <person name="de Souza E.M."/>
            <person name="de Oliveira Pedrosa F."/>
            <person name="Passaglia L.M.P."/>
        </authorList>
    </citation>
    <scope>NUCLEOTIDE SEQUENCE [LARGE SCALE GENOMIC DNA]</scope>
    <source>
        <strain evidence="4 5">ATCC 49958</strain>
    </source>
</reference>
<dbReference type="SUPFAM" id="SSF53335">
    <property type="entry name" value="S-adenosyl-L-methionine-dependent methyltransferases"/>
    <property type="match status" value="1"/>
</dbReference>
<comment type="similarity">
    <text evidence="2">Belongs to the dethiobiotin synthetase family.</text>
</comment>
<feature type="binding site" evidence="2">
    <location>
        <begin position="364"/>
        <end position="367"/>
    </location>
    <ligand>
        <name>ATP</name>
        <dbReference type="ChEBI" id="CHEBI:30616"/>
    </ligand>
</feature>
<comment type="subcellular location">
    <subcellularLocation>
        <location evidence="2">Cytoplasm</location>
    </subcellularLocation>
</comment>
<dbReference type="Gene3D" id="3.40.50.150">
    <property type="entry name" value="Vaccinia Virus protein VP39"/>
    <property type="match status" value="1"/>
</dbReference>
<dbReference type="GO" id="GO:0005737">
    <property type="term" value="C:cytoplasm"/>
    <property type="evidence" value="ECO:0007669"/>
    <property type="project" value="UniProtKB-SubCell"/>
</dbReference>
<comment type="pathway">
    <text evidence="2">Cofactor biosynthesis; biotin biosynthesis; biotin from 7,8-diaminononanoate: step 1/2.</text>
</comment>
<gene>
    <name evidence="2 4" type="primary">bioD</name>
    <name evidence="4" type="ORF">DS837_19130</name>
</gene>
<keyword evidence="2" id="KW-0479">Metal-binding</keyword>
<feature type="binding site" evidence="2">
    <location>
        <position position="280"/>
    </location>
    <ligand>
        <name>Mg(2+)</name>
        <dbReference type="ChEBI" id="CHEBI:18420"/>
    </ligand>
</feature>
<keyword evidence="2" id="KW-0963">Cytoplasm</keyword>
<feature type="domain" description="Methyltransferase type 12" evidence="3">
    <location>
        <begin position="51"/>
        <end position="148"/>
    </location>
</feature>
<evidence type="ECO:0000259" key="3">
    <source>
        <dbReference type="Pfam" id="PF08242"/>
    </source>
</evidence>
<dbReference type="PANTHER" id="PTHR43210">
    <property type="entry name" value="DETHIOBIOTIN SYNTHETASE"/>
    <property type="match status" value="1"/>
</dbReference>
<evidence type="ECO:0000313" key="4">
    <source>
        <dbReference type="EMBL" id="KAA0683126.1"/>
    </source>
</evidence>
<feature type="binding site" evidence="2">
    <location>
        <begin position="276"/>
        <end position="281"/>
    </location>
    <ligand>
        <name>ATP</name>
        <dbReference type="ChEBI" id="CHEBI:30616"/>
    </ligand>
</feature>
<comment type="subunit">
    <text evidence="2">Homodimer.</text>
</comment>
<evidence type="ECO:0000256" key="2">
    <source>
        <dbReference type="HAMAP-Rule" id="MF_00336"/>
    </source>
</evidence>
<dbReference type="InterPro" id="IPR004472">
    <property type="entry name" value="DTB_synth_BioD"/>
</dbReference>
<accession>A0A6L3AWW5</accession>
<feature type="binding site" evidence="2">
    <location>
        <position position="364"/>
    </location>
    <ligand>
        <name>Mg(2+)</name>
        <dbReference type="ChEBI" id="CHEBI:18420"/>
    </ligand>
</feature>
<dbReference type="UniPathway" id="UPA00078">
    <property type="reaction ID" value="UER00161"/>
</dbReference>
<dbReference type="Pfam" id="PF13500">
    <property type="entry name" value="AAA_26"/>
    <property type="match status" value="1"/>
</dbReference>
<comment type="cofactor">
    <cofactor evidence="2">
        <name>Mg(2+)</name>
        <dbReference type="ChEBI" id="CHEBI:18420"/>
    </cofactor>
</comment>
<evidence type="ECO:0000256" key="1">
    <source>
        <dbReference type="ARBA" id="ARBA00022756"/>
    </source>
</evidence>
<comment type="caution">
    <text evidence="2">Lacks conserved residue(s) required for the propagation of feature annotation.</text>
</comment>
<dbReference type="CDD" id="cd03109">
    <property type="entry name" value="DTBS"/>
    <property type="match status" value="1"/>
</dbReference>
<dbReference type="EC" id="6.3.3.3" evidence="2"/>
<dbReference type="Gene3D" id="3.40.50.300">
    <property type="entry name" value="P-loop containing nucleotide triphosphate hydrolases"/>
    <property type="match status" value="1"/>
</dbReference>
<dbReference type="SUPFAM" id="SSF52540">
    <property type="entry name" value="P-loop containing nucleoside triphosphate hydrolases"/>
    <property type="match status" value="1"/>
</dbReference>